<dbReference type="Proteomes" id="UP000054698">
    <property type="component" value="Unassembled WGS sequence"/>
</dbReference>
<comment type="subcellular location">
    <subcellularLocation>
        <location evidence="7">Cell membrane</location>
    </subcellularLocation>
    <subcellularLocation>
        <location evidence="7">Bacterial flagellum basal body</location>
    </subcellularLocation>
</comment>
<dbReference type="EMBL" id="UASS01000037">
    <property type="protein sequence ID" value="SPX62271.1"/>
    <property type="molecule type" value="Genomic_DNA"/>
</dbReference>
<comment type="similarity">
    <text evidence="6 7">Belongs to the FliO/MopB family.</text>
</comment>
<evidence type="ECO:0000256" key="3">
    <source>
        <dbReference type="ARBA" id="ARBA00022989"/>
    </source>
</evidence>
<evidence type="ECO:0000256" key="8">
    <source>
        <dbReference type="SAM" id="SignalP"/>
    </source>
</evidence>
<dbReference type="NCBIfam" id="TIGR03500">
    <property type="entry name" value="FliO_TIGR"/>
    <property type="match status" value="1"/>
</dbReference>
<evidence type="ECO:0000256" key="5">
    <source>
        <dbReference type="ARBA" id="ARBA00023143"/>
    </source>
</evidence>
<evidence type="ECO:0000313" key="9">
    <source>
        <dbReference type="EMBL" id="KTD02094.1"/>
    </source>
</evidence>
<evidence type="ECO:0000256" key="2">
    <source>
        <dbReference type="ARBA" id="ARBA00022692"/>
    </source>
</evidence>
<accession>A0A0W0U1X6</accession>
<dbReference type="GO" id="GO:0009425">
    <property type="term" value="C:bacterial-type flagellum basal body"/>
    <property type="evidence" value="ECO:0007669"/>
    <property type="project" value="UniProtKB-SubCell"/>
</dbReference>
<keyword evidence="4 7" id="KW-0472">Membrane</keyword>
<evidence type="ECO:0000256" key="7">
    <source>
        <dbReference type="RuleBase" id="RU362064"/>
    </source>
</evidence>
<dbReference type="PANTHER" id="PTHR38766">
    <property type="entry name" value="FLAGELLAR PROTEIN FLIO"/>
    <property type="match status" value="1"/>
</dbReference>
<evidence type="ECO:0000256" key="6">
    <source>
        <dbReference type="ARBA" id="ARBA00037937"/>
    </source>
</evidence>
<dbReference type="InterPro" id="IPR022781">
    <property type="entry name" value="Flagellar_biosynth_FliO"/>
</dbReference>
<dbReference type="Proteomes" id="UP000251942">
    <property type="component" value="Unassembled WGS sequence"/>
</dbReference>
<dbReference type="STRING" id="453.Lfee_0845"/>
<name>A0A0W0U1X6_9GAMM</name>
<dbReference type="AlphaFoldDB" id="A0A0W0U1X6"/>
<keyword evidence="9" id="KW-0966">Cell projection</keyword>
<evidence type="ECO:0000256" key="4">
    <source>
        <dbReference type="ARBA" id="ARBA00023136"/>
    </source>
</evidence>
<feature type="signal peptide" evidence="8">
    <location>
        <begin position="1"/>
        <end position="19"/>
    </location>
</feature>
<dbReference type="PANTHER" id="PTHR38766:SF1">
    <property type="entry name" value="FLAGELLAR PROTEIN FLIO"/>
    <property type="match status" value="1"/>
</dbReference>
<keyword evidence="8" id="KW-0732">Signal</keyword>
<evidence type="ECO:0000313" key="13">
    <source>
        <dbReference type="Proteomes" id="UP000251942"/>
    </source>
</evidence>
<proteinExistence type="inferred from homology"/>
<dbReference type="OrthoDB" id="5741235at2"/>
<evidence type="ECO:0000256" key="1">
    <source>
        <dbReference type="ARBA" id="ARBA00022475"/>
    </source>
</evidence>
<dbReference type="EMBL" id="UGNY01000001">
    <property type="protein sequence ID" value="STX37903.1"/>
    <property type="molecule type" value="Genomic_DNA"/>
</dbReference>
<reference evidence="9 12" key="1">
    <citation type="submission" date="2015-11" db="EMBL/GenBank/DDBJ databases">
        <title>Genomic analysis of 38 Legionella species identifies large and diverse effector repertoires.</title>
        <authorList>
            <person name="Burstein D."/>
            <person name="Amaro F."/>
            <person name="Zusman T."/>
            <person name="Lifshitz Z."/>
            <person name="Cohen O."/>
            <person name="Gilbert J.A."/>
            <person name="Pupko T."/>
            <person name="Shuman H.A."/>
            <person name="Segal G."/>
        </authorList>
    </citation>
    <scope>NUCLEOTIDE SEQUENCE [LARGE SCALE GENOMIC DNA]</scope>
    <source>
        <strain evidence="9 12">WO-44C</strain>
    </source>
</reference>
<protein>
    <recommendedName>
        <fullName evidence="7">Flagellar protein</fullName>
    </recommendedName>
</protein>
<feature type="chain" id="PRO_5033244629" description="Flagellar protein" evidence="8">
    <location>
        <begin position="20"/>
        <end position="135"/>
    </location>
</feature>
<keyword evidence="1 7" id="KW-1003">Cell membrane</keyword>
<sequence length="135" mass="14358">MRISFFLFLANLLPLTAEAATLSSKAAAISSGELMRVIGGLLLVVLVIVFLSWLLRRLNGAGLANTSGFKIIAYMNLGTREKIMLVKVGNRILLLGVASGSINTLHDFGEELPAGFEAESKASFTAFLKTALGKS</sequence>
<dbReference type="InterPro" id="IPR052205">
    <property type="entry name" value="FliO/MopB"/>
</dbReference>
<keyword evidence="2 7" id="KW-0812">Transmembrane</keyword>
<dbReference type="RefSeq" id="WP_058444206.1">
    <property type="nucleotide sequence ID" value="NZ_CAAAHT010000044.1"/>
</dbReference>
<keyword evidence="12" id="KW-1185">Reference proteome</keyword>
<organism evidence="9 12">
    <name type="scientific">Legionella feeleii</name>
    <dbReference type="NCBI Taxonomy" id="453"/>
    <lineage>
        <taxon>Bacteria</taxon>
        <taxon>Pseudomonadati</taxon>
        <taxon>Pseudomonadota</taxon>
        <taxon>Gammaproteobacteria</taxon>
        <taxon>Legionellales</taxon>
        <taxon>Legionellaceae</taxon>
        <taxon>Legionella</taxon>
    </lineage>
</organism>
<keyword evidence="9" id="KW-0282">Flagellum</keyword>
<keyword evidence="3 7" id="KW-1133">Transmembrane helix</keyword>
<evidence type="ECO:0000313" key="10">
    <source>
        <dbReference type="EMBL" id="SPX62271.1"/>
    </source>
</evidence>
<keyword evidence="9" id="KW-0969">Cilium</keyword>
<evidence type="ECO:0000313" key="12">
    <source>
        <dbReference type="Proteomes" id="UP000054698"/>
    </source>
</evidence>
<dbReference type="PATRIC" id="fig|453.4.peg.913"/>
<feature type="transmembrane region" description="Helical" evidence="7">
    <location>
        <begin position="35"/>
        <end position="55"/>
    </location>
</feature>
<keyword evidence="5 7" id="KW-0975">Bacterial flagellum</keyword>
<dbReference type="Pfam" id="PF04347">
    <property type="entry name" value="FliO"/>
    <property type="match status" value="1"/>
</dbReference>
<dbReference type="Proteomes" id="UP000254033">
    <property type="component" value="Unassembled WGS sequence"/>
</dbReference>
<gene>
    <name evidence="9" type="primary">fliO</name>
    <name evidence="9" type="ORF">Lfee_0845</name>
    <name evidence="11" type="ORF">NCTC11978_01081</name>
    <name evidence="10" type="ORF">NCTC12022_03029</name>
</gene>
<dbReference type="EMBL" id="LNYB01000025">
    <property type="protein sequence ID" value="KTD02094.1"/>
    <property type="molecule type" value="Genomic_DNA"/>
</dbReference>
<evidence type="ECO:0000313" key="14">
    <source>
        <dbReference type="Proteomes" id="UP000254033"/>
    </source>
</evidence>
<dbReference type="GO" id="GO:0044781">
    <property type="term" value="P:bacterial-type flagellum organization"/>
    <property type="evidence" value="ECO:0007669"/>
    <property type="project" value="UniProtKB-UniRule"/>
</dbReference>
<reference evidence="13 14" key="2">
    <citation type="submission" date="2018-06" db="EMBL/GenBank/DDBJ databases">
        <authorList>
            <consortium name="Pathogen Informatics"/>
            <person name="Doyle S."/>
        </authorList>
    </citation>
    <scope>NUCLEOTIDE SEQUENCE [LARGE SCALE GENOMIC DNA]</scope>
    <source>
        <strain evidence="11 14">NCTC11978</strain>
        <strain evidence="10 13">NCTC12022</strain>
    </source>
</reference>
<evidence type="ECO:0000313" key="11">
    <source>
        <dbReference type="EMBL" id="STX37903.1"/>
    </source>
</evidence>
<dbReference type="GO" id="GO:0005886">
    <property type="term" value="C:plasma membrane"/>
    <property type="evidence" value="ECO:0007669"/>
    <property type="project" value="UniProtKB-SubCell"/>
</dbReference>